<dbReference type="InterPro" id="IPR036937">
    <property type="entry name" value="Adhesion_dom_fimbrial_sf"/>
</dbReference>
<dbReference type="Proteomes" id="UP001139290">
    <property type="component" value="Unassembled WGS sequence"/>
</dbReference>
<gene>
    <name evidence="1" type="ORF">LOD26_24290</name>
</gene>
<evidence type="ECO:0000313" key="1">
    <source>
        <dbReference type="EMBL" id="MCO5784403.1"/>
    </source>
</evidence>
<sequence length="201" mass="21950">MRYLQKNMWKCHPGDFYLMILNINVTTYKRICFVFWVLLFSLSEFPAQASQGTLQFTGSVSNTTCNIYLESEGAVSGVVNLGRAGINAPSGDGVYFSLKPDLTSPGCSGLSAQNRIIMVWTGNFSHPLGFLAAQSGEASDAAVFILQDQRPYSSYIMRGSLSAFVDGETFLREGFIYYSSLLAGKLAGTFQAAAAYTVIYN</sequence>
<dbReference type="SUPFAM" id="SSF49401">
    <property type="entry name" value="Bacterial adhesins"/>
    <property type="match status" value="1"/>
</dbReference>
<dbReference type="InterPro" id="IPR008966">
    <property type="entry name" value="Adhesion_dom_sf"/>
</dbReference>
<name>A0ABT1BEW5_9ENTR</name>
<comment type="caution">
    <text evidence="1">The sequence shown here is derived from an EMBL/GenBank/DDBJ whole genome shotgun (WGS) entry which is preliminary data.</text>
</comment>
<evidence type="ECO:0008006" key="3">
    <source>
        <dbReference type="Google" id="ProtNLM"/>
    </source>
</evidence>
<reference evidence="1" key="1">
    <citation type="submission" date="2021-11" db="EMBL/GenBank/DDBJ databases">
        <title>Citrobacter meridianamericanus sp. nov. isolated from soil.</title>
        <authorList>
            <person name="Furlan J.P.R."/>
            <person name="Stehling E.G."/>
        </authorList>
    </citation>
    <scope>NUCLEOTIDE SEQUENCE</scope>
    <source>
        <strain evidence="1">BR102</strain>
    </source>
</reference>
<dbReference type="Gene3D" id="2.60.40.1090">
    <property type="entry name" value="Fimbrial-type adhesion domain"/>
    <property type="match status" value="1"/>
</dbReference>
<organism evidence="1 2">
    <name type="scientific">Citrobacter meridianamericanus</name>
    <dbReference type="NCBI Taxonomy" id="2894201"/>
    <lineage>
        <taxon>Bacteria</taxon>
        <taxon>Pseudomonadati</taxon>
        <taxon>Pseudomonadota</taxon>
        <taxon>Gammaproteobacteria</taxon>
        <taxon>Enterobacterales</taxon>
        <taxon>Enterobacteriaceae</taxon>
        <taxon>Citrobacter</taxon>
    </lineage>
</organism>
<proteinExistence type="predicted"/>
<dbReference type="EMBL" id="JAJJVQ010000014">
    <property type="protein sequence ID" value="MCO5784403.1"/>
    <property type="molecule type" value="Genomic_DNA"/>
</dbReference>
<protein>
    <recommendedName>
        <fullName evidence="3">Fimbrial protein</fullName>
    </recommendedName>
</protein>
<dbReference type="RefSeq" id="WP_252839032.1">
    <property type="nucleotide sequence ID" value="NZ_JAJJVQ010000014.1"/>
</dbReference>
<accession>A0ABT1BEW5</accession>
<keyword evidence="2" id="KW-1185">Reference proteome</keyword>
<evidence type="ECO:0000313" key="2">
    <source>
        <dbReference type="Proteomes" id="UP001139290"/>
    </source>
</evidence>